<dbReference type="EMBL" id="JBEPMB010000013">
    <property type="protein sequence ID" value="MET3616166.1"/>
    <property type="molecule type" value="Genomic_DNA"/>
</dbReference>
<evidence type="ECO:0000313" key="2">
    <source>
        <dbReference type="Proteomes" id="UP001549047"/>
    </source>
</evidence>
<dbReference type="Proteomes" id="UP001549047">
    <property type="component" value="Unassembled WGS sequence"/>
</dbReference>
<proteinExistence type="predicted"/>
<protein>
    <submittedName>
        <fullName evidence="1">Uncharacterized protein</fullName>
    </submittedName>
</protein>
<comment type="caution">
    <text evidence="1">The sequence shown here is derived from an EMBL/GenBank/DDBJ whole genome shotgun (WGS) entry which is preliminary data.</text>
</comment>
<organism evidence="1 2">
    <name type="scientific">Rhizobium aquaticum</name>
    <dbReference type="NCBI Taxonomy" id="1549636"/>
    <lineage>
        <taxon>Bacteria</taxon>
        <taxon>Pseudomonadati</taxon>
        <taxon>Pseudomonadota</taxon>
        <taxon>Alphaproteobacteria</taxon>
        <taxon>Hyphomicrobiales</taxon>
        <taxon>Rhizobiaceae</taxon>
        <taxon>Rhizobium/Agrobacterium group</taxon>
        <taxon>Rhizobium</taxon>
    </lineage>
</organism>
<keyword evidence="2" id="KW-1185">Reference proteome</keyword>
<name>A0ABV2J7B9_9HYPH</name>
<dbReference type="RefSeq" id="WP_354558623.1">
    <property type="nucleotide sequence ID" value="NZ_JBEPMB010000013.1"/>
</dbReference>
<accession>A0ABV2J7B9</accession>
<gene>
    <name evidence="1" type="ORF">ABID16_004515</name>
</gene>
<evidence type="ECO:0000313" key="1">
    <source>
        <dbReference type="EMBL" id="MET3616166.1"/>
    </source>
</evidence>
<sequence>MTVLLDDAIAVLADAQFLIDRETGLERAVAFESATVLGFILTYDDAAQLISKWSDDSSKITGERRFQLRSAGTKAWNTYVILLAEAPASDIQSVAMTEIEENLSGTRKIARAGIRGHEDTRNALLSLLPLRAAPVLQPINMSDEIKQRTTELPANVVDAFLTLDDEEQLIRLLEEQ</sequence>
<reference evidence="1 2" key="1">
    <citation type="submission" date="2024-06" db="EMBL/GenBank/DDBJ databases">
        <title>Genomic Encyclopedia of Type Strains, Phase IV (KMG-IV): sequencing the most valuable type-strain genomes for metagenomic binning, comparative biology and taxonomic classification.</title>
        <authorList>
            <person name="Goeker M."/>
        </authorList>
    </citation>
    <scope>NUCLEOTIDE SEQUENCE [LARGE SCALE GENOMIC DNA]</scope>
    <source>
        <strain evidence="1 2">DSM 29780</strain>
    </source>
</reference>